<feature type="transmembrane region" description="Helical" evidence="1">
    <location>
        <begin position="191"/>
        <end position="209"/>
    </location>
</feature>
<feature type="transmembrane region" description="Helical" evidence="1">
    <location>
        <begin position="342"/>
        <end position="361"/>
    </location>
</feature>
<gene>
    <name evidence="2" type="ORF">GCM10011366_10440</name>
</gene>
<feature type="transmembrane region" description="Helical" evidence="1">
    <location>
        <begin position="221"/>
        <end position="242"/>
    </location>
</feature>
<sequence>MLRTIRQMGASMTQRQGRDWGLALPARLAFPAMLMLVALLRYVSPIGDPDTFWHVRTGHWIRDAWQFHGPDPFTRTATVDWTLHEWIPELAMSVADDVWGMRGLIMFKIVSLALLMLTIYWVCRQRSSILVAGFVTGATVAAMSSSISPRPQMLTFVLTLLAVHGWLASAQDGRPRWWLVALSWVWASSHGMWFVGVMVGIAVVLGSLLDRAGSRRWFGKAGLILLCQVAAAAAGPAGWHVLTAPLRVSATTALISEWRPASLMDVAFAIFVSLAGLVVILWSRRTERVTWRALMLLALSAGLALIGVRLVAVGAAVLAPVAASAIEEALEYRRERVSSTEVAATSLGILLGIAGALLLVASMARPVSWGPAGLVDELATVPPGATVCNSYGLGGWLLYVAPNLLPVVDGRSEIYAPTHVATSMAMESGAGWREFADTHDCSVALLDSDAPAIELFTAVGGWTPVATADGYTLLRRP</sequence>
<reference evidence="2" key="1">
    <citation type="journal article" date="2014" name="Int. J. Syst. Evol. Microbiol.">
        <title>Complete genome sequence of Corynebacterium casei LMG S-19264T (=DSM 44701T), isolated from a smear-ripened cheese.</title>
        <authorList>
            <consortium name="US DOE Joint Genome Institute (JGI-PGF)"/>
            <person name="Walter F."/>
            <person name="Albersmeier A."/>
            <person name="Kalinowski J."/>
            <person name="Ruckert C."/>
        </authorList>
    </citation>
    <scope>NUCLEOTIDE SEQUENCE</scope>
    <source>
        <strain evidence="2">CGMCC 1.12160</strain>
    </source>
</reference>
<keyword evidence="1" id="KW-0472">Membrane</keyword>
<evidence type="ECO:0000313" key="2">
    <source>
        <dbReference type="EMBL" id="GGF44614.1"/>
    </source>
</evidence>
<dbReference type="Proteomes" id="UP000605670">
    <property type="component" value="Unassembled WGS sequence"/>
</dbReference>
<proteinExistence type="predicted"/>
<keyword evidence="3" id="KW-1185">Reference proteome</keyword>
<evidence type="ECO:0000256" key="1">
    <source>
        <dbReference type="SAM" id="Phobius"/>
    </source>
</evidence>
<protein>
    <submittedName>
        <fullName evidence="2">Uncharacterized protein</fullName>
    </submittedName>
</protein>
<keyword evidence="1" id="KW-0812">Transmembrane</keyword>
<comment type="caution">
    <text evidence="2">The sequence shown here is derived from an EMBL/GenBank/DDBJ whole genome shotgun (WGS) entry which is preliminary data.</text>
</comment>
<organism evidence="2 3">
    <name type="scientific">Ornithinimicrobium tianjinense</name>
    <dbReference type="NCBI Taxonomy" id="1195761"/>
    <lineage>
        <taxon>Bacteria</taxon>
        <taxon>Bacillati</taxon>
        <taxon>Actinomycetota</taxon>
        <taxon>Actinomycetes</taxon>
        <taxon>Micrococcales</taxon>
        <taxon>Ornithinimicrobiaceae</taxon>
        <taxon>Ornithinimicrobium</taxon>
    </lineage>
</organism>
<feature type="transmembrane region" description="Helical" evidence="1">
    <location>
        <begin position="262"/>
        <end position="282"/>
    </location>
</feature>
<accession>A0A917BID9</accession>
<evidence type="ECO:0000313" key="3">
    <source>
        <dbReference type="Proteomes" id="UP000605670"/>
    </source>
</evidence>
<feature type="transmembrane region" description="Helical" evidence="1">
    <location>
        <begin position="294"/>
        <end position="322"/>
    </location>
</feature>
<reference evidence="2" key="2">
    <citation type="submission" date="2020-09" db="EMBL/GenBank/DDBJ databases">
        <authorList>
            <person name="Sun Q."/>
            <person name="Zhou Y."/>
        </authorList>
    </citation>
    <scope>NUCLEOTIDE SEQUENCE</scope>
    <source>
        <strain evidence="2">CGMCC 1.12160</strain>
    </source>
</reference>
<keyword evidence="1" id="KW-1133">Transmembrane helix</keyword>
<name>A0A917BID9_9MICO</name>
<dbReference type="EMBL" id="BMEM01000001">
    <property type="protein sequence ID" value="GGF44614.1"/>
    <property type="molecule type" value="Genomic_DNA"/>
</dbReference>
<dbReference type="AlphaFoldDB" id="A0A917BID9"/>
<dbReference type="RefSeq" id="WP_188428490.1">
    <property type="nucleotide sequence ID" value="NZ_BAABKH010000005.1"/>
</dbReference>
<feature type="transmembrane region" description="Helical" evidence="1">
    <location>
        <begin position="20"/>
        <end position="43"/>
    </location>
</feature>
<feature type="transmembrane region" description="Helical" evidence="1">
    <location>
        <begin position="99"/>
        <end position="123"/>
    </location>
</feature>